<accession>A0A0A8YHX5</accession>
<evidence type="ECO:0000313" key="1">
    <source>
        <dbReference type="EMBL" id="JAD22377.1"/>
    </source>
</evidence>
<proteinExistence type="predicted"/>
<reference evidence="1" key="2">
    <citation type="journal article" date="2015" name="Data Brief">
        <title>Shoot transcriptome of the giant reed, Arundo donax.</title>
        <authorList>
            <person name="Barrero R.A."/>
            <person name="Guerrero F.D."/>
            <person name="Moolhuijzen P."/>
            <person name="Goolsby J.A."/>
            <person name="Tidwell J."/>
            <person name="Bellgard S.E."/>
            <person name="Bellgard M.I."/>
        </authorList>
    </citation>
    <scope>NUCLEOTIDE SEQUENCE</scope>
    <source>
        <tissue evidence="1">Shoot tissue taken approximately 20 cm above the soil surface</tissue>
    </source>
</reference>
<dbReference type="EMBL" id="GBRH01275518">
    <property type="protein sequence ID" value="JAD22377.1"/>
    <property type="molecule type" value="Transcribed_RNA"/>
</dbReference>
<dbReference type="AlphaFoldDB" id="A0A0A8YHX5"/>
<name>A0A0A8YHX5_ARUDO</name>
<sequence>MVRGATILSNCDNTCSCQYSTGTIVFRKSTSDCSPRRCAPYIINYNEVPLIFQEMSYCVDELLLIPSFVAATLSAAVLAEYISQYLLHVRFLGHRHKSSIFKLPFKLSVHFISKSSLPKTS</sequence>
<protein>
    <submittedName>
        <fullName evidence="1">Uncharacterized protein</fullName>
    </submittedName>
</protein>
<organism evidence="1">
    <name type="scientific">Arundo donax</name>
    <name type="common">Giant reed</name>
    <name type="synonym">Donax arundinaceus</name>
    <dbReference type="NCBI Taxonomy" id="35708"/>
    <lineage>
        <taxon>Eukaryota</taxon>
        <taxon>Viridiplantae</taxon>
        <taxon>Streptophyta</taxon>
        <taxon>Embryophyta</taxon>
        <taxon>Tracheophyta</taxon>
        <taxon>Spermatophyta</taxon>
        <taxon>Magnoliopsida</taxon>
        <taxon>Liliopsida</taxon>
        <taxon>Poales</taxon>
        <taxon>Poaceae</taxon>
        <taxon>PACMAD clade</taxon>
        <taxon>Arundinoideae</taxon>
        <taxon>Arundineae</taxon>
        <taxon>Arundo</taxon>
    </lineage>
</organism>
<reference evidence="1" key="1">
    <citation type="submission" date="2014-09" db="EMBL/GenBank/DDBJ databases">
        <authorList>
            <person name="Magalhaes I.L.F."/>
            <person name="Oliveira U."/>
            <person name="Santos F.R."/>
            <person name="Vidigal T.H.D.A."/>
            <person name="Brescovit A.D."/>
            <person name="Santos A.J."/>
        </authorList>
    </citation>
    <scope>NUCLEOTIDE SEQUENCE</scope>
    <source>
        <tissue evidence="1">Shoot tissue taken approximately 20 cm above the soil surface</tissue>
    </source>
</reference>